<name>A0A8T1NG80_CARIL</name>
<protein>
    <submittedName>
        <fullName evidence="1">Uncharacterized protein</fullName>
    </submittedName>
</protein>
<gene>
    <name evidence="1" type="ORF">CIPAW_14G039500</name>
    <name evidence="2" type="ORF">I3842_14G041600</name>
</gene>
<organism evidence="1 3">
    <name type="scientific">Carya illinoinensis</name>
    <name type="common">Pecan</name>
    <dbReference type="NCBI Taxonomy" id="32201"/>
    <lineage>
        <taxon>Eukaryota</taxon>
        <taxon>Viridiplantae</taxon>
        <taxon>Streptophyta</taxon>
        <taxon>Embryophyta</taxon>
        <taxon>Tracheophyta</taxon>
        <taxon>Spermatophyta</taxon>
        <taxon>Magnoliopsida</taxon>
        <taxon>eudicotyledons</taxon>
        <taxon>Gunneridae</taxon>
        <taxon>Pentapetalae</taxon>
        <taxon>rosids</taxon>
        <taxon>fabids</taxon>
        <taxon>Fagales</taxon>
        <taxon>Juglandaceae</taxon>
        <taxon>Carya</taxon>
    </lineage>
</organism>
<sequence>MVLFLLKFIFLAISALSNFVARFFFPAVANLLVLSIQALKVPGEAIQAALELVAEVTKGFLEYFLEFLIEVVKTLISSVFDVLVNGVSGSVTFAGTAIGGLVEQTRNSFEELLKDVLPPVIDGFSEMMSTMVSDLWNNYKDALGYVTKNA</sequence>
<comment type="caution">
    <text evidence="1">The sequence shown here is derived from an EMBL/GenBank/DDBJ whole genome shotgun (WGS) entry which is preliminary data.</text>
</comment>
<reference evidence="2" key="2">
    <citation type="submission" date="2021-01" db="EMBL/GenBank/DDBJ databases">
        <authorList>
            <person name="Lovell J.T."/>
            <person name="Bentley N."/>
            <person name="Bhattarai G."/>
            <person name="Jenkins J.W."/>
            <person name="Sreedasyam A."/>
            <person name="Alarcon Y."/>
            <person name="Bock C."/>
            <person name="Boston L."/>
            <person name="Carlson J."/>
            <person name="Cervantes K."/>
            <person name="Clermont K."/>
            <person name="Krom N."/>
            <person name="Kubenka K."/>
            <person name="Mamidi S."/>
            <person name="Mattison C."/>
            <person name="Monteros M."/>
            <person name="Pisani C."/>
            <person name="Plott C."/>
            <person name="Rajasekar S."/>
            <person name="Rhein H.S."/>
            <person name="Rohla C."/>
            <person name="Song M."/>
            <person name="Hilaire R.S."/>
            <person name="Shu S."/>
            <person name="Wells L."/>
            <person name="Wang X."/>
            <person name="Webber J."/>
            <person name="Heerema R.J."/>
            <person name="Klein P."/>
            <person name="Conner P."/>
            <person name="Grauke L."/>
            <person name="Grimwood J."/>
            <person name="Schmutz J."/>
            <person name="Randall J.J."/>
        </authorList>
    </citation>
    <scope>NUCLEOTIDE SEQUENCE</scope>
    <source>
        <tissue evidence="2">Leaf</tissue>
    </source>
</reference>
<evidence type="ECO:0000313" key="1">
    <source>
        <dbReference type="EMBL" id="KAG6628832.1"/>
    </source>
</evidence>
<dbReference type="EMBL" id="CM031838">
    <property type="protein sequence ID" value="KAG6677751.1"/>
    <property type="molecule type" value="Genomic_DNA"/>
</dbReference>
<dbReference type="Proteomes" id="UP000811246">
    <property type="component" value="Chromosome 14"/>
</dbReference>
<dbReference type="EMBL" id="CM031822">
    <property type="protein sequence ID" value="KAG6628832.1"/>
    <property type="molecule type" value="Genomic_DNA"/>
</dbReference>
<keyword evidence="3" id="KW-1185">Reference proteome</keyword>
<dbReference type="Proteomes" id="UP000811609">
    <property type="component" value="Chromosome 14"/>
</dbReference>
<accession>A0A8T1NG80</accession>
<evidence type="ECO:0000313" key="3">
    <source>
        <dbReference type="Proteomes" id="UP000811609"/>
    </source>
</evidence>
<proteinExistence type="predicted"/>
<reference evidence="1" key="1">
    <citation type="submission" date="2020-12" db="EMBL/GenBank/DDBJ databases">
        <title>WGS assembly of Carya illinoinensis cv. Pawnee.</title>
        <authorList>
            <person name="Platts A."/>
            <person name="Shu S."/>
            <person name="Wright S."/>
            <person name="Barry K."/>
            <person name="Edger P."/>
            <person name="Pires J.C."/>
            <person name="Schmutz J."/>
        </authorList>
    </citation>
    <scope>NUCLEOTIDE SEQUENCE</scope>
    <source>
        <tissue evidence="1">Leaf</tissue>
    </source>
</reference>
<dbReference type="AlphaFoldDB" id="A0A8T1NG80"/>
<evidence type="ECO:0000313" key="2">
    <source>
        <dbReference type="EMBL" id="KAG6677751.1"/>
    </source>
</evidence>